<feature type="transmembrane region" description="Helical" evidence="1">
    <location>
        <begin position="331"/>
        <end position="353"/>
    </location>
</feature>
<evidence type="ECO:0000313" key="2">
    <source>
        <dbReference type="EMBL" id="RTR29876.1"/>
    </source>
</evidence>
<evidence type="ECO:0000256" key="1">
    <source>
        <dbReference type="SAM" id="Phobius"/>
    </source>
</evidence>
<feature type="transmembrane region" description="Helical" evidence="1">
    <location>
        <begin position="285"/>
        <end position="310"/>
    </location>
</feature>
<proteinExistence type="predicted"/>
<feature type="transmembrane region" description="Helical" evidence="1">
    <location>
        <begin position="16"/>
        <end position="35"/>
    </location>
</feature>
<dbReference type="EMBL" id="RXPE01000003">
    <property type="protein sequence ID" value="RTR29876.1"/>
    <property type="molecule type" value="Genomic_DNA"/>
</dbReference>
<feature type="transmembrane region" description="Helical" evidence="1">
    <location>
        <begin position="154"/>
        <end position="172"/>
    </location>
</feature>
<keyword evidence="3" id="KW-1185">Reference proteome</keyword>
<feature type="transmembrane region" description="Helical" evidence="1">
    <location>
        <begin position="237"/>
        <end position="257"/>
    </location>
</feature>
<feature type="transmembrane region" description="Helical" evidence="1">
    <location>
        <begin position="391"/>
        <end position="415"/>
    </location>
</feature>
<dbReference type="OrthoDB" id="4858698at2"/>
<organism evidence="2 3">
    <name type="scientific">Deinococcus radiophilus</name>
    <dbReference type="NCBI Taxonomy" id="32062"/>
    <lineage>
        <taxon>Bacteria</taxon>
        <taxon>Thermotogati</taxon>
        <taxon>Deinococcota</taxon>
        <taxon>Deinococci</taxon>
        <taxon>Deinococcales</taxon>
        <taxon>Deinococcaceae</taxon>
        <taxon>Deinococcus</taxon>
    </lineage>
</organism>
<evidence type="ECO:0000313" key="3">
    <source>
        <dbReference type="Proteomes" id="UP000277766"/>
    </source>
</evidence>
<comment type="caution">
    <text evidence="2">The sequence shown here is derived from an EMBL/GenBank/DDBJ whole genome shotgun (WGS) entry which is preliminary data.</text>
</comment>
<protein>
    <submittedName>
        <fullName evidence="2">Divalent metal cation transporter</fullName>
    </submittedName>
</protein>
<feature type="transmembrane region" description="Helical" evidence="1">
    <location>
        <begin position="89"/>
        <end position="112"/>
    </location>
</feature>
<dbReference type="RefSeq" id="WP_126351220.1">
    <property type="nucleotide sequence ID" value="NZ_CP086380.1"/>
</dbReference>
<keyword evidence="1" id="KW-1133">Transmembrane helix</keyword>
<gene>
    <name evidence="2" type="ORF">EJ104_02725</name>
</gene>
<reference evidence="2 3" key="1">
    <citation type="submission" date="2018-12" db="EMBL/GenBank/DDBJ databases">
        <title>Deinococcus radiophilus ATCC 27603 genome sequencing and assembly.</title>
        <authorList>
            <person name="Maclea K.S."/>
            <person name="Maynard C.R."/>
        </authorList>
    </citation>
    <scope>NUCLEOTIDE SEQUENCE [LARGE SCALE GENOMIC DNA]</scope>
    <source>
        <strain evidence="2 3">ATCC 27603</strain>
    </source>
</reference>
<feature type="transmembrane region" description="Helical" evidence="1">
    <location>
        <begin position="41"/>
        <end position="59"/>
    </location>
</feature>
<dbReference type="AlphaFoldDB" id="A0A3S0L917"/>
<keyword evidence="1" id="KW-0812">Transmembrane</keyword>
<sequence length="416" mass="44091">MQTTVPASQSTWQSKLAALGPGLLMASAAIGGSHLVSSTQAGAMFGWQLVGLILLVNLLKYPFFRFGTQYTVETGHSLVEGYAQKGRGYLWVFFILCVVSSVIALAGVGLLSASILHFVLPGVSVPLLATLIIGSTFLILLAGHFKALDGLTKAIMLALTVTTVLAVLFAASRGAAAPADFVAPSPWTLATLPFLVALMGWMPAPIEISALTSMWVREKQKDKASSLNDSLFDFNTGYITSAVLAIFFVALGALLQFGTGVEIPTAGGAYVTQLMNMYGGAIGQWAVPLIAFIAFMCMYGTTITVVDGYARASGEALRLLQNKPSLTTGHLNAWILGIGLVGLFIIIAMQAQLAGMLRFAMIVAFITAPVFAWLNLTLVRDEPSLTPGLRWLSYAGLIFLAGFTVLFLLNLAGIVK</sequence>
<accession>A0A3S0L917</accession>
<keyword evidence="1" id="KW-0472">Membrane</keyword>
<feature type="transmembrane region" description="Helical" evidence="1">
    <location>
        <begin position="118"/>
        <end position="142"/>
    </location>
</feature>
<feature type="transmembrane region" description="Helical" evidence="1">
    <location>
        <begin position="359"/>
        <end position="379"/>
    </location>
</feature>
<name>A0A3S0L917_9DEIO</name>
<feature type="transmembrane region" description="Helical" evidence="1">
    <location>
        <begin position="192"/>
        <end position="216"/>
    </location>
</feature>
<dbReference type="Proteomes" id="UP000277766">
    <property type="component" value="Unassembled WGS sequence"/>
</dbReference>